<accession>A0A9N9PTP2</accession>
<reference evidence="1" key="1">
    <citation type="submission" date="2021-07" db="EMBL/GenBank/DDBJ databases">
        <authorList>
            <person name="Durling M."/>
        </authorList>
    </citation>
    <scope>NUCLEOTIDE SEQUENCE</scope>
</reference>
<dbReference type="Proteomes" id="UP000696280">
    <property type="component" value="Unassembled WGS sequence"/>
</dbReference>
<proteinExistence type="predicted"/>
<protein>
    <submittedName>
        <fullName evidence="1">Uncharacterized protein</fullName>
    </submittedName>
</protein>
<dbReference type="EMBL" id="CAJVRL010000063">
    <property type="protein sequence ID" value="CAG8955415.1"/>
    <property type="molecule type" value="Genomic_DNA"/>
</dbReference>
<gene>
    <name evidence="1" type="ORF">HYFRA_00010279</name>
</gene>
<comment type="caution">
    <text evidence="1">The sequence shown here is derived from an EMBL/GenBank/DDBJ whole genome shotgun (WGS) entry which is preliminary data.</text>
</comment>
<evidence type="ECO:0000313" key="2">
    <source>
        <dbReference type="Proteomes" id="UP000696280"/>
    </source>
</evidence>
<evidence type="ECO:0000313" key="1">
    <source>
        <dbReference type="EMBL" id="CAG8955415.1"/>
    </source>
</evidence>
<sequence length="60" mass="6766">MSDKVHMELHANLLPAVALKRTIRPVGLDQETASDCRYCTGSRQKLILRVSSQLRRCDPS</sequence>
<keyword evidence="2" id="KW-1185">Reference proteome</keyword>
<dbReference type="AlphaFoldDB" id="A0A9N9PTP2"/>
<organism evidence="1 2">
    <name type="scientific">Hymenoscyphus fraxineus</name>
    <dbReference type="NCBI Taxonomy" id="746836"/>
    <lineage>
        <taxon>Eukaryota</taxon>
        <taxon>Fungi</taxon>
        <taxon>Dikarya</taxon>
        <taxon>Ascomycota</taxon>
        <taxon>Pezizomycotina</taxon>
        <taxon>Leotiomycetes</taxon>
        <taxon>Helotiales</taxon>
        <taxon>Helotiaceae</taxon>
        <taxon>Hymenoscyphus</taxon>
    </lineage>
</organism>
<name>A0A9N9PTP2_9HELO</name>